<reference evidence="2 3" key="1">
    <citation type="journal article" date="2014" name="Nat. Commun.">
        <title>Molecular traces of alternative social organization in a termite genome.</title>
        <authorList>
            <person name="Terrapon N."/>
            <person name="Li C."/>
            <person name="Robertson H.M."/>
            <person name="Ji L."/>
            <person name="Meng X."/>
            <person name="Booth W."/>
            <person name="Chen Z."/>
            <person name="Childers C.P."/>
            <person name="Glastad K.M."/>
            <person name="Gokhale K."/>
            <person name="Gowin J."/>
            <person name="Gronenberg W."/>
            <person name="Hermansen R.A."/>
            <person name="Hu H."/>
            <person name="Hunt B.G."/>
            <person name="Huylmans A.K."/>
            <person name="Khalil S.M."/>
            <person name="Mitchell R.D."/>
            <person name="Munoz-Torres M.C."/>
            <person name="Mustard J.A."/>
            <person name="Pan H."/>
            <person name="Reese J.T."/>
            <person name="Scharf M.E."/>
            <person name="Sun F."/>
            <person name="Vogel H."/>
            <person name="Xiao J."/>
            <person name="Yang W."/>
            <person name="Yang Z."/>
            <person name="Yang Z."/>
            <person name="Zhou J."/>
            <person name="Zhu J."/>
            <person name="Brent C.S."/>
            <person name="Elsik C.G."/>
            <person name="Goodisman M.A."/>
            <person name="Liberles D.A."/>
            <person name="Roe R.M."/>
            <person name="Vargo E.L."/>
            <person name="Vilcinskas A."/>
            <person name="Wang J."/>
            <person name="Bornberg-Bauer E."/>
            <person name="Korb J."/>
            <person name="Zhang G."/>
            <person name="Liebig J."/>
        </authorList>
    </citation>
    <scope>NUCLEOTIDE SEQUENCE [LARGE SCALE GENOMIC DNA]</scope>
    <source>
        <tissue evidence="2">Whole organism</tissue>
    </source>
</reference>
<proteinExistence type="predicted"/>
<feature type="chain" id="PRO_5001648131" evidence="1">
    <location>
        <begin position="20"/>
        <end position="94"/>
    </location>
</feature>
<feature type="signal peptide" evidence="1">
    <location>
        <begin position="1"/>
        <end position="19"/>
    </location>
</feature>
<accession>A0A067QMH5</accession>
<evidence type="ECO:0000256" key="1">
    <source>
        <dbReference type="SAM" id="SignalP"/>
    </source>
</evidence>
<dbReference type="EMBL" id="KK853163">
    <property type="protein sequence ID" value="KDR10405.1"/>
    <property type="molecule type" value="Genomic_DNA"/>
</dbReference>
<keyword evidence="1" id="KW-0732">Signal</keyword>
<dbReference type="Proteomes" id="UP000027135">
    <property type="component" value="Unassembled WGS sequence"/>
</dbReference>
<evidence type="ECO:0000313" key="2">
    <source>
        <dbReference type="EMBL" id="KDR10405.1"/>
    </source>
</evidence>
<gene>
    <name evidence="2" type="ORF">L798_15417</name>
</gene>
<name>A0A067QMH5_ZOONE</name>
<dbReference type="AlphaFoldDB" id="A0A067QMH5"/>
<protein>
    <submittedName>
        <fullName evidence="2">Uncharacterized protein</fullName>
    </submittedName>
</protein>
<organism evidence="2 3">
    <name type="scientific">Zootermopsis nevadensis</name>
    <name type="common">Dampwood termite</name>
    <dbReference type="NCBI Taxonomy" id="136037"/>
    <lineage>
        <taxon>Eukaryota</taxon>
        <taxon>Metazoa</taxon>
        <taxon>Ecdysozoa</taxon>
        <taxon>Arthropoda</taxon>
        <taxon>Hexapoda</taxon>
        <taxon>Insecta</taxon>
        <taxon>Pterygota</taxon>
        <taxon>Neoptera</taxon>
        <taxon>Polyneoptera</taxon>
        <taxon>Dictyoptera</taxon>
        <taxon>Blattodea</taxon>
        <taxon>Blattoidea</taxon>
        <taxon>Termitoidae</taxon>
        <taxon>Termopsidae</taxon>
        <taxon>Zootermopsis</taxon>
    </lineage>
</organism>
<evidence type="ECO:0000313" key="3">
    <source>
        <dbReference type="Proteomes" id="UP000027135"/>
    </source>
</evidence>
<dbReference type="InParanoid" id="A0A067QMH5"/>
<keyword evidence="3" id="KW-1185">Reference proteome</keyword>
<sequence>MSVCSGMLAALLYIVVTSGGLLGGAETSSDSAPINVTFQKEEQSYEANWVIMDQPRCCSDCTYVAAGFKCKVKSCLQNCPWARSAASPTALPMF</sequence>